<dbReference type="AlphaFoldDB" id="S1NIT4"/>
<organism evidence="1 2">
    <name type="scientific">Enterococcus columbae DSM 7374 = ATCC 51263</name>
    <dbReference type="NCBI Taxonomy" id="1121865"/>
    <lineage>
        <taxon>Bacteria</taxon>
        <taxon>Bacillati</taxon>
        <taxon>Bacillota</taxon>
        <taxon>Bacilli</taxon>
        <taxon>Lactobacillales</taxon>
        <taxon>Enterococcaceae</taxon>
        <taxon>Enterococcus</taxon>
    </lineage>
</organism>
<sequence>MFEAFQEMNLHVVELPISLDEQQLPVYSAYIQEYPFMQASASSKQALNGALMTIYYQWLEEQKKLYTTYDEQEQEEMTSSLLSYEELLKYYDGEQFDGFAWSDDLLSKK</sequence>
<gene>
    <name evidence="1" type="ORF">I568_02195</name>
</gene>
<name>S1NIT4_9ENTE</name>
<reference evidence="1 2" key="1">
    <citation type="submission" date="2013-03" db="EMBL/GenBank/DDBJ databases">
        <title>The Genome Sequence of Enterococcus columbae ATCC_51263 (PacBio/Illumina hybrid assembly).</title>
        <authorList>
            <consortium name="The Broad Institute Genomics Platform"/>
            <consortium name="The Broad Institute Genome Sequencing Center for Infectious Disease"/>
            <person name="Earl A."/>
            <person name="Russ C."/>
            <person name="Gilmore M."/>
            <person name="Surin D."/>
            <person name="Walker B."/>
            <person name="Young S."/>
            <person name="Zeng Q."/>
            <person name="Gargeya S."/>
            <person name="Fitzgerald M."/>
            <person name="Haas B."/>
            <person name="Abouelleil A."/>
            <person name="Allen A.W."/>
            <person name="Alvarado L."/>
            <person name="Arachchi H.M."/>
            <person name="Berlin A.M."/>
            <person name="Chapman S.B."/>
            <person name="Gainer-Dewar J."/>
            <person name="Goldberg J."/>
            <person name="Griggs A."/>
            <person name="Gujja S."/>
            <person name="Hansen M."/>
            <person name="Howarth C."/>
            <person name="Imamovic A."/>
            <person name="Ireland A."/>
            <person name="Larimer J."/>
            <person name="McCowan C."/>
            <person name="Murphy C."/>
            <person name="Pearson M."/>
            <person name="Poon T.W."/>
            <person name="Priest M."/>
            <person name="Roberts A."/>
            <person name="Saif S."/>
            <person name="Shea T."/>
            <person name="Sisk P."/>
            <person name="Sykes S."/>
            <person name="Wortman J."/>
            <person name="Nusbaum C."/>
            <person name="Birren B."/>
        </authorList>
    </citation>
    <scope>NUCLEOTIDE SEQUENCE [LARGE SCALE GENOMIC DNA]</scope>
    <source>
        <strain evidence="1 2">ATCC 51263</strain>
    </source>
</reference>
<keyword evidence="2" id="KW-1185">Reference proteome</keyword>
<accession>S1NIT4</accession>
<dbReference type="EMBL" id="ASWJ01000010">
    <property type="protein sequence ID" value="EOW80116.1"/>
    <property type="molecule type" value="Genomic_DNA"/>
</dbReference>
<protein>
    <submittedName>
        <fullName evidence="1">Uncharacterized protein</fullName>
    </submittedName>
</protein>
<evidence type="ECO:0000313" key="2">
    <source>
        <dbReference type="Proteomes" id="UP000014113"/>
    </source>
</evidence>
<dbReference type="OrthoDB" id="2186697at2"/>
<dbReference type="RefSeq" id="WP_016183996.1">
    <property type="nucleotide sequence ID" value="NZ_JXKI01000018.1"/>
</dbReference>
<dbReference type="PATRIC" id="fig|1121865.3.peg.1832"/>
<dbReference type="eggNOG" id="ENOG5032MAZ">
    <property type="taxonomic scope" value="Bacteria"/>
</dbReference>
<evidence type="ECO:0000313" key="1">
    <source>
        <dbReference type="EMBL" id="EOW80116.1"/>
    </source>
</evidence>
<dbReference type="Proteomes" id="UP000014113">
    <property type="component" value="Unassembled WGS sequence"/>
</dbReference>
<comment type="caution">
    <text evidence="1">The sequence shown here is derived from an EMBL/GenBank/DDBJ whole genome shotgun (WGS) entry which is preliminary data.</text>
</comment>
<proteinExistence type="predicted"/>
<dbReference type="STRING" id="1121865.OMW_01889"/>